<dbReference type="PANTHER" id="PTHR46072">
    <property type="entry name" value="AMIDASE-RELATED-RELATED"/>
    <property type="match status" value="1"/>
</dbReference>
<dbReference type="PANTHER" id="PTHR46072:SF11">
    <property type="entry name" value="AMIDASE-RELATED"/>
    <property type="match status" value="1"/>
</dbReference>
<sequence length="151" mass="16047">MFRSGENIFGHGLSPYNRPLAPGDGSGGESALIAREPTRGTDIGGSHPDGIRIPLCAPLEIVLIPVFWCYELVPGGGIQSVLGPIASCIAALRLFAKTVVDSIPWNLDPACPRLPWNADYRASPSHGGPAVKLCFAIMWDDDVVKPTPAMK</sequence>
<accession>A0A9P6DWC1</accession>
<comment type="caution">
    <text evidence="4">The sequence shown here is derived from an EMBL/GenBank/DDBJ whole genome shotgun (WGS) entry which is preliminary data.</text>
</comment>
<evidence type="ECO:0000259" key="3">
    <source>
        <dbReference type="Pfam" id="PF01425"/>
    </source>
</evidence>
<proteinExistence type="inferred from homology"/>
<dbReference type="Gene3D" id="3.90.1300.10">
    <property type="entry name" value="Amidase signature (AS) domain"/>
    <property type="match status" value="1"/>
</dbReference>
<dbReference type="EMBL" id="MU128984">
    <property type="protein sequence ID" value="KAF9512590.1"/>
    <property type="molecule type" value="Genomic_DNA"/>
</dbReference>
<protein>
    <recommendedName>
        <fullName evidence="3">Amidase domain-containing protein</fullName>
    </recommendedName>
</protein>
<dbReference type="OrthoDB" id="6428749at2759"/>
<dbReference type="Pfam" id="PF01425">
    <property type="entry name" value="Amidase"/>
    <property type="match status" value="1"/>
</dbReference>
<organism evidence="4 5">
    <name type="scientific">Hydnum rufescens UP504</name>
    <dbReference type="NCBI Taxonomy" id="1448309"/>
    <lineage>
        <taxon>Eukaryota</taxon>
        <taxon>Fungi</taxon>
        <taxon>Dikarya</taxon>
        <taxon>Basidiomycota</taxon>
        <taxon>Agaricomycotina</taxon>
        <taxon>Agaricomycetes</taxon>
        <taxon>Cantharellales</taxon>
        <taxon>Hydnaceae</taxon>
        <taxon>Hydnum</taxon>
    </lineage>
</organism>
<keyword evidence="5" id="KW-1185">Reference proteome</keyword>
<dbReference type="GO" id="GO:0016787">
    <property type="term" value="F:hydrolase activity"/>
    <property type="evidence" value="ECO:0007669"/>
    <property type="project" value="UniProtKB-KW"/>
</dbReference>
<evidence type="ECO:0000256" key="1">
    <source>
        <dbReference type="ARBA" id="ARBA00009199"/>
    </source>
</evidence>
<dbReference type="InterPro" id="IPR036928">
    <property type="entry name" value="AS_sf"/>
</dbReference>
<feature type="domain" description="Amidase" evidence="3">
    <location>
        <begin position="4"/>
        <end position="150"/>
    </location>
</feature>
<dbReference type="InterPro" id="IPR023631">
    <property type="entry name" value="Amidase_dom"/>
</dbReference>
<evidence type="ECO:0000313" key="5">
    <source>
        <dbReference type="Proteomes" id="UP000886523"/>
    </source>
</evidence>
<name>A0A9P6DWC1_9AGAM</name>
<keyword evidence="2" id="KW-0378">Hydrolase</keyword>
<dbReference type="SUPFAM" id="SSF75304">
    <property type="entry name" value="Amidase signature (AS) enzymes"/>
    <property type="match status" value="1"/>
</dbReference>
<reference evidence="4" key="1">
    <citation type="journal article" date="2020" name="Nat. Commun.">
        <title>Large-scale genome sequencing of mycorrhizal fungi provides insights into the early evolution of symbiotic traits.</title>
        <authorList>
            <person name="Miyauchi S."/>
            <person name="Kiss E."/>
            <person name="Kuo A."/>
            <person name="Drula E."/>
            <person name="Kohler A."/>
            <person name="Sanchez-Garcia M."/>
            <person name="Morin E."/>
            <person name="Andreopoulos B."/>
            <person name="Barry K.W."/>
            <person name="Bonito G."/>
            <person name="Buee M."/>
            <person name="Carver A."/>
            <person name="Chen C."/>
            <person name="Cichocki N."/>
            <person name="Clum A."/>
            <person name="Culley D."/>
            <person name="Crous P.W."/>
            <person name="Fauchery L."/>
            <person name="Girlanda M."/>
            <person name="Hayes R.D."/>
            <person name="Keri Z."/>
            <person name="LaButti K."/>
            <person name="Lipzen A."/>
            <person name="Lombard V."/>
            <person name="Magnuson J."/>
            <person name="Maillard F."/>
            <person name="Murat C."/>
            <person name="Nolan M."/>
            <person name="Ohm R.A."/>
            <person name="Pangilinan J."/>
            <person name="Pereira M.F."/>
            <person name="Perotto S."/>
            <person name="Peter M."/>
            <person name="Pfister S."/>
            <person name="Riley R."/>
            <person name="Sitrit Y."/>
            <person name="Stielow J.B."/>
            <person name="Szollosi G."/>
            <person name="Zifcakova L."/>
            <person name="Stursova M."/>
            <person name="Spatafora J.W."/>
            <person name="Tedersoo L."/>
            <person name="Vaario L.M."/>
            <person name="Yamada A."/>
            <person name="Yan M."/>
            <person name="Wang P."/>
            <person name="Xu J."/>
            <person name="Bruns T."/>
            <person name="Baldrian P."/>
            <person name="Vilgalys R."/>
            <person name="Dunand C."/>
            <person name="Henrissat B."/>
            <person name="Grigoriev I.V."/>
            <person name="Hibbett D."/>
            <person name="Nagy L.G."/>
            <person name="Martin F.M."/>
        </authorList>
    </citation>
    <scope>NUCLEOTIDE SEQUENCE</scope>
    <source>
        <strain evidence="4">UP504</strain>
    </source>
</reference>
<comment type="similarity">
    <text evidence="1">Belongs to the amidase family.</text>
</comment>
<evidence type="ECO:0000256" key="2">
    <source>
        <dbReference type="ARBA" id="ARBA00022801"/>
    </source>
</evidence>
<dbReference type="AlphaFoldDB" id="A0A9P6DWC1"/>
<dbReference type="Proteomes" id="UP000886523">
    <property type="component" value="Unassembled WGS sequence"/>
</dbReference>
<gene>
    <name evidence="4" type="ORF">BS47DRAFT_1046067</name>
</gene>
<evidence type="ECO:0000313" key="4">
    <source>
        <dbReference type="EMBL" id="KAF9512590.1"/>
    </source>
</evidence>